<sequence>MTSSALRLPGSTKAAFLPARTTAARRVAFTVRAEQGLGEKIEEKTKEFVEATKENSGLDLGNLNEQPGNRSKQALGEIKTPKGDVSEVLSFSGLLPELINSRAAMLGMLAAFGAELSTRDPVFIQIQKAPVLILGTFATIVIASLAPVLRNADLNIDGAGPFTQKAEVVNGRIAMVAFALLIAVETWKAGPGLVP</sequence>
<dbReference type="KEGG" id="csl:COCSUDRAFT_60029"/>
<evidence type="ECO:0000313" key="6">
    <source>
        <dbReference type="Proteomes" id="UP000007264"/>
    </source>
</evidence>
<dbReference type="AlphaFoldDB" id="I0YK02"/>
<reference evidence="5 6" key="1">
    <citation type="journal article" date="2012" name="Genome Biol.">
        <title>The genome of the polar eukaryotic microalga coccomyxa subellipsoidea reveals traits of cold adaptation.</title>
        <authorList>
            <person name="Blanc G."/>
            <person name="Agarkova I."/>
            <person name="Grimwood J."/>
            <person name="Kuo A."/>
            <person name="Brueggeman A."/>
            <person name="Dunigan D."/>
            <person name="Gurnon J."/>
            <person name="Ladunga I."/>
            <person name="Lindquist E."/>
            <person name="Lucas S."/>
            <person name="Pangilinan J."/>
            <person name="Proschold T."/>
            <person name="Salamov A."/>
            <person name="Schmutz J."/>
            <person name="Weeks D."/>
            <person name="Yamada T."/>
            <person name="Claverie J.M."/>
            <person name="Grigoriev I."/>
            <person name="Van Etten J."/>
            <person name="Lomsadze A."/>
            <person name="Borodovsky M."/>
        </authorList>
    </citation>
    <scope>NUCLEOTIDE SEQUENCE [LARGE SCALE GENOMIC DNA]</scope>
    <source>
        <strain evidence="5 6">C-169</strain>
    </source>
</reference>
<dbReference type="InterPro" id="IPR022796">
    <property type="entry name" value="Chloroa_b-bind"/>
</dbReference>
<keyword evidence="6" id="KW-1185">Reference proteome</keyword>
<accession>I0YK02</accession>
<proteinExistence type="predicted"/>
<dbReference type="Pfam" id="PF00504">
    <property type="entry name" value="Chloroa_b-bind"/>
    <property type="match status" value="1"/>
</dbReference>
<evidence type="ECO:0000256" key="1">
    <source>
        <dbReference type="ARBA" id="ARBA00004229"/>
    </source>
</evidence>
<comment type="caution">
    <text evidence="5">The sequence shown here is derived from an EMBL/GenBank/DDBJ whole genome shotgun (WGS) entry which is preliminary data.</text>
</comment>
<dbReference type="Proteomes" id="UP000007264">
    <property type="component" value="Unassembled WGS sequence"/>
</dbReference>
<evidence type="ECO:0000256" key="3">
    <source>
        <dbReference type="ARBA" id="ARBA00022640"/>
    </source>
</evidence>
<evidence type="ECO:0000256" key="4">
    <source>
        <dbReference type="SAM" id="Phobius"/>
    </source>
</evidence>
<dbReference type="RefSeq" id="XP_005643265.1">
    <property type="nucleotide sequence ID" value="XM_005643208.1"/>
</dbReference>
<keyword evidence="4" id="KW-1133">Transmembrane helix</keyword>
<feature type="transmembrane region" description="Helical" evidence="4">
    <location>
        <begin position="129"/>
        <end position="149"/>
    </location>
</feature>
<keyword evidence="2" id="KW-0150">Chloroplast</keyword>
<name>I0YK02_COCSC</name>
<keyword evidence="4" id="KW-0472">Membrane</keyword>
<comment type="subcellular location">
    <subcellularLocation>
        <location evidence="1">Plastid</location>
        <location evidence="1">Chloroplast</location>
    </subcellularLocation>
</comment>
<dbReference type="OrthoDB" id="507141at2759"/>
<dbReference type="GO" id="GO:0009507">
    <property type="term" value="C:chloroplast"/>
    <property type="evidence" value="ECO:0007669"/>
    <property type="project" value="UniProtKB-SubCell"/>
</dbReference>
<feature type="transmembrane region" description="Helical" evidence="4">
    <location>
        <begin position="169"/>
        <end position="187"/>
    </location>
</feature>
<dbReference type="EMBL" id="AGSI01000022">
    <property type="protein sequence ID" value="EIE18721.1"/>
    <property type="molecule type" value="Genomic_DNA"/>
</dbReference>
<dbReference type="GeneID" id="17036650"/>
<evidence type="ECO:0000256" key="2">
    <source>
        <dbReference type="ARBA" id="ARBA00022528"/>
    </source>
</evidence>
<evidence type="ECO:0000313" key="5">
    <source>
        <dbReference type="EMBL" id="EIE18721.1"/>
    </source>
</evidence>
<keyword evidence="3" id="KW-0934">Plastid</keyword>
<keyword evidence="4" id="KW-0812">Transmembrane</keyword>
<gene>
    <name evidence="5" type="ORF">COCSUDRAFT_60029</name>
</gene>
<protein>
    <submittedName>
        <fullName evidence="5">Uncharacterized protein</fullName>
    </submittedName>
</protein>
<organism evidence="5 6">
    <name type="scientific">Coccomyxa subellipsoidea (strain C-169)</name>
    <name type="common">Green microalga</name>
    <dbReference type="NCBI Taxonomy" id="574566"/>
    <lineage>
        <taxon>Eukaryota</taxon>
        <taxon>Viridiplantae</taxon>
        <taxon>Chlorophyta</taxon>
        <taxon>core chlorophytes</taxon>
        <taxon>Trebouxiophyceae</taxon>
        <taxon>Trebouxiophyceae incertae sedis</taxon>
        <taxon>Coccomyxaceae</taxon>
        <taxon>Coccomyxa</taxon>
        <taxon>Coccomyxa subellipsoidea</taxon>
    </lineage>
</organism>
<dbReference type="SUPFAM" id="SSF103511">
    <property type="entry name" value="Chlorophyll a-b binding protein"/>
    <property type="match status" value="1"/>
</dbReference>